<protein>
    <submittedName>
        <fullName evidence="6">Anaerobic respiratory complex protein QmoA</fullName>
    </submittedName>
</protein>
<organism evidence="6">
    <name type="scientific">hydrothermal vent metagenome</name>
    <dbReference type="NCBI Taxonomy" id="652676"/>
    <lineage>
        <taxon>unclassified sequences</taxon>
        <taxon>metagenomes</taxon>
        <taxon>ecological metagenomes</taxon>
    </lineage>
</organism>
<evidence type="ECO:0000256" key="1">
    <source>
        <dbReference type="ARBA" id="ARBA00022485"/>
    </source>
</evidence>
<name>A0A3B0WCB7_9ZZZZ</name>
<dbReference type="SUPFAM" id="SSF51905">
    <property type="entry name" value="FAD/NAD(P)-binding domain"/>
    <property type="match status" value="1"/>
</dbReference>
<keyword evidence="3" id="KW-0560">Oxidoreductase</keyword>
<dbReference type="GO" id="GO:0016491">
    <property type="term" value="F:oxidoreductase activity"/>
    <property type="evidence" value="ECO:0007669"/>
    <property type="project" value="UniProtKB-KW"/>
</dbReference>
<dbReference type="PANTHER" id="PTHR43498">
    <property type="entry name" value="FERREDOXIN:COB-COM HETERODISULFIDE REDUCTASE SUBUNIT A"/>
    <property type="match status" value="1"/>
</dbReference>
<evidence type="ECO:0000256" key="4">
    <source>
        <dbReference type="ARBA" id="ARBA00023004"/>
    </source>
</evidence>
<evidence type="ECO:0000256" key="2">
    <source>
        <dbReference type="ARBA" id="ARBA00022723"/>
    </source>
</evidence>
<evidence type="ECO:0000256" key="3">
    <source>
        <dbReference type="ARBA" id="ARBA00023002"/>
    </source>
</evidence>
<dbReference type="Gene3D" id="3.40.50.720">
    <property type="entry name" value="NAD(P)-binding Rossmann-like Domain"/>
    <property type="match status" value="1"/>
</dbReference>
<accession>A0A3B0WCB7</accession>
<keyword evidence="2" id="KW-0479">Metal-binding</keyword>
<keyword evidence="4" id="KW-0408">Iron</keyword>
<keyword evidence="1" id="KW-0004">4Fe-4S</keyword>
<dbReference type="EMBL" id="UOFD01000001">
    <property type="protein sequence ID" value="VAW50070.1"/>
    <property type="molecule type" value="Genomic_DNA"/>
</dbReference>
<dbReference type="InterPro" id="IPR036188">
    <property type="entry name" value="FAD/NAD-bd_sf"/>
</dbReference>
<dbReference type="PRINTS" id="PR00368">
    <property type="entry name" value="FADPNR"/>
</dbReference>
<dbReference type="GO" id="GO:0051539">
    <property type="term" value="F:4 iron, 4 sulfur cluster binding"/>
    <property type="evidence" value="ECO:0007669"/>
    <property type="project" value="UniProtKB-KW"/>
</dbReference>
<dbReference type="PANTHER" id="PTHR43498:SF1">
    <property type="entry name" value="COB--COM HETERODISULFIDE REDUCTASE IRON-SULFUR SUBUNIT A"/>
    <property type="match status" value="1"/>
</dbReference>
<dbReference type="Pfam" id="PF12831">
    <property type="entry name" value="FAD_oxidored"/>
    <property type="match status" value="1"/>
</dbReference>
<proteinExistence type="predicted"/>
<evidence type="ECO:0000313" key="6">
    <source>
        <dbReference type="EMBL" id="VAW50070.1"/>
    </source>
</evidence>
<gene>
    <name evidence="6" type="ORF">MNBD_GAMMA06-1752</name>
</gene>
<evidence type="ECO:0000256" key="5">
    <source>
        <dbReference type="ARBA" id="ARBA00023014"/>
    </source>
</evidence>
<sequence>MSDIVATNQTILVVGGGISGMTAALEAAEVGKQVIVIEKTPSVGGRVTKLYKYFPKLCFPTCGLEINQRRMAANKNITVLTMAEVTDLQGEAGNYTASVKISPRYVNANCTACGACADVVEAEVDNEHNYNMDKHKVAYLAHDMAMPKRYVLDPSIIGTDDAQKAKDACKYDAVDLDMQEETLELKAGAVIWATGWRPFDAAKIQPYGYDRIDNVITSVEFERLMDPKGPTGGKLVRPSDGAEAKNVAFIQCAGSRDRNYLKHCSRICCMASLKQSTYVSEKFGDDANVSIYYIDIRAIDRFDNFYQKVQDDKNVTFIKSKVASIVENKKNGNPTLNGVDTEGYNRYENEHDLVVLAVGMEPSVDASTLNGTFPIEIKVNDEGFIEQDEANGGVFAAGCSSDALDVNRAVQSATASALRAIQVVNKVAQAEGP</sequence>
<reference evidence="6" key="1">
    <citation type="submission" date="2018-06" db="EMBL/GenBank/DDBJ databases">
        <authorList>
            <person name="Zhirakovskaya E."/>
        </authorList>
    </citation>
    <scope>NUCLEOTIDE SEQUENCE</scope>
</reference>
<dbReference type="GO" id="GO:0046872">
    <property type="term" value="F:metal ion binding"/>
    <property type="evidence" value="ECO:0007669"/>
    <property type="project" value="UniProtKB-KW"/>
</dbReference>
<dbReference type="InterPro" id="IPR039650">
    <property type="entry name" value="HdrA-like"/>
</dbReference>
<dbReference type="AlphaFoldDB" id="A0A3B0WCB7"/>
<keyword evidence="5" id="KW-0411">Iron-sulfur</keyword>